<evidence type="ECO:0000256" key="1">
    <source>
        <dbReference type="ARBA" id="ARBA00022723"/>
    </source>
</evidence>
<evidence type="ECO:0000313" key="5">
    <source>
        <dbReference type="EMBL" id="KAK7256773.1"/>
    </source>
</evidence>
<dbReference type="PANTHER" id="PTHR47991">
    <property type="entry name" value="OXOGLUTARATE/IRON-DEPENDENT DIOXYGENASE"/>
    <property type="match status" value="1"/>
</dbReference>
<dbReference type="Pfam" id="PF03171">
    <property type="entry name" value="2OG-FeII_Oxy"/>
    <property type="match status" value="1"/>
</dbReference>
<keyword evidence="1" id="KW-0479">Metal-binding</keyword>
<feature type="domain" description="Isopenicillin N synthase-like Fe(2+) 2OG dioxygenase" evidence="4">
    <location>
        <begin position="68"/>
        <end position="94"/>
    </location>
</feature>
<dbReference type="AlphaFoldDB" id="A0AAN9EMU4"/>
<dbReference type="InterPro" id="IPR050295">
    <property type="entry name" value="Plant_2OG-oxidoreductases"/>
</dbReference>
<reference evidence="5 6" key="1">
    <citation type="submission" date="2024-01" db="EMBL/GenBank/DDBJ databases">
        <title>The genomes of 5 underutilized Papilionoideae crops provide insights into root nodulation and disease resistanc.</title>
        <authorList>
            <person name="Yuan L."/>
        </authorList>
    </citation>
    <scope>NUCLEOTIDE SEQUENCE [LARGE SCALE GENOMIC DNA]</scope>
    <source>
        <strain evidence="5">ZHUSHIDOU_FW_LH</strain>
        <tissue evidence="5">Leaf</tissue>
    </source>
</reference>
<dbReference type="GO" id="GO:0046872">
    <property type="term" value="F:metal ion binding"/>
    <property type="evidence" value="ECO:0007669"/>
    <property type="project" value="UniProtKB-KW"/>
</dbReference>
<keyword evidence="6" id="KW-1185">Reference proteome</keyword>
<sequence length="383" mass="44132">MGVKENNEHVFAKEEVPKYVETMEVPSVQELVKKDPLQVPIIDFALLSDGDKEELSKLDIACKEWGGFKIWSNGKYKSSEHRAVINKNKERTSHVISMSPVYEVEVEPLDNMVDEQNPKLYKKVRYGDYLELSFNHKIRGKSHVELVSASMHRYVDCNSQVERWNSGVYKSFASRTLAENAWEEYLNNGKNNVGWSSIYMGYKCYYDMVEETEGVAFAENRDIENQLYDFSMQDTLARISQLHTKLFPAYTKHSVMAQGGKNYVRYYVSVPSKLIGRPPVTMGRFAETEYLAREDAALIMLRRLMAYIGKKVVDFNYHNTEIAQQHISNLENLPRRFVATCLNTELDTITLRGKNGHGNAVEKGNIITVEIEDDGDDEWEEEE</sequence>
<name>A0AAN9EMU4_CROPI</name>
<gene>
    <name evidence="5" type="ORF">RIF29_30248</name>
</gene>
<organism evidence="5 6">
    <name type="scientific">Crotalaria pallida</name>
    <name type="common">Smooth rattlebox</name>
    <name type="synonym">Crotalaria striata</name>
    <dbReference type="NCBI Taxonomy" id="3830"/>
    <lineage>
        <taxon>Eukaryota</taxon>
        <taxon>Viridiplantae</taxon>
        <taxon>Streptophyta</taxon>
        <taxon>Embryophyta</taxon>
        <taxon>Tracheophyta</taxon>
        <taxon>Spermatophyta</taxon>
        <taxon>Magnoliopsida</taxon>
        <taxon>eudicotyledons</taxon>
        <taxon>Gunneridae</taxon>
        <taxon>Pentapetalae</taxon>
        <taxon>rosids</taxon>
        <taxon>fabids</taxon>
        <taxon>Fabales</taxon>
        <taxon>Fabaceae</taxon>
        <taxon>Papilionoideae</taxon>
        <taxon>50 kb inversion clade</taxon>
        <taxon>genistoids sensu lato</taxon>
        <taxon>core genistoids</taxon>
        <taxon>Crotalarieae</taxon>
        <taxon>Crotalaria</taxon>
    </lineage>
</organism>
<dbReference type="EMBL" id="JAYWIO010000006">
    <property type="protein sequence ID" value="KAK7256773.1"/>
    <property type="molecule type" value="Genomic_DNA"/>
</dbReference>
<protein>
    <recommendedName>
        <fullName evidence="4">Isopenicillin N synthase-like Fe(2+) 2OG dioxygenase domain-containing protein</fullName>
    </recommendedName>
</protein>
<keyword evidence="3" id="KW-0408">Iron</keyword>
<dbReference type="GO" id="GO:0031418">
    <property type="term" value="F:L-ascorbic acid binding"/>
    <property type="evidence" value="ECO:0007669"/>
    <property type="project" value="UniProtKB-KW"/>
</dbReference>
<evidence type="ECO:0000313" key="6">
    <source>
        <dbReference type="Proteomes" id="UP001372338"/>
    </source>
</evidence>
<dbReference type="InterPro" id="IPR027443">
    <property type="entry name" value="IPNS-like_sf"/>
</dbReference>
<keyword evidence="2" id="KW-0847">Vitamin C</keyword>
<proteinExistence type="predicted"/>
<comment type="caution">
    <text evidence="5">The sequence shown here is derived from an EMBL/GenBank/DDBJ whole genome shotgun (WGS) entry which is preliminary data.</text>
</comment>
<dbReference type="InterPro" id="IPR044861">
    <property type="entry name" value="IPNS-like_FE2OG_OXY"/>
</dbReference>
<dbReference type="SUPFAM" id="SSF51197">
    <property type="entry name" value="Clavaminate synthase-like"/>
    <property type="match status" value="1"/>
</dbReference>
<dbReference type="Proteomes" id="UP001372338">
    <property type="component" value="Unassembled WGS sequence"/>
</dbReference>
<accession>A0AAN9EMU4</accession>
<dbReference type="Gene3D" id="2.60.120.330">
    <property type="entry name" value="B-lactam Antibiotic, Isopenicillin N Synthase, Chain"/>
    <property type="match status" value="1"/>
</dbReference>
<evidence type="ECO:0000256" key="2">
    <source>
        <dbReference type="ARBA" id="ARBA00022896"/>
    </source>
</evidence>
<evidence type="ECO:0000256" key="3">
    <source>
        <dbReference type="ARBA" id="ARBA00023004"/>
    </source>
</evidence>
<evidence type="ECO:0000259" key="4">
    <source>
        <dbReference type="Pfam" id="PF03171"/>
    </source>
</evidence>